<evidence type="ECO:0000259" key="2">
    <source>
        <dbReference type="SMART" id="SM00014"/>
    </source>
</evidence>
<feature type="transmembrane region" description="Helical" evidence="1">
    <location>
        <begin position="174"/>
        <end position="196"/>
    </location>
</feature>
<feature type="domain" description="Phosphatidic acid phosphatase type 2/haloperoxidase" evidence="2">
    <location>
        <begin position="89"/>
        <end position="186"/>
    </location>
</feature>
<evidence type="ECO:0000313" key="4">
    <source>
        <dbReference type="Proteomes" id="UP000228952"/>
    </source>
</evidence>
<dbReference type="PANTHER" id="PTHR14969:SF13">
    <property type="entry name" value="AT30094P"/>
    <property type="match status" value="1"/>
</dbReference>
<dbReference type="Gene3D" id="1.20.144.10">
    <property type="entry name" value="Phosphatidic acid phosphatase type 2/haloperoxidase"/>
    <property type="match status" value="1"/>
</dbReference>
<name>A0A2M7W290_9BACT</name>
<reference evidence="4" key="1">
    <citation type="submission" date="2017-09" db="EMBL/GenBank/DDBJ databases">
        <title>Depth-based differentiation of microbial function through sediment-hosted aquifers and enrichment of novel symbionts in the deep terrestrial subsurface.</title>
        <authorList>
            <person name="Probst A.J."/>
            <person name="Ladd B."/>
            <person name="Jarett J.K."/>
            <person name="Geller-Mcgrath D.E."/>
            <person name="Sieber C.M.K."/>
            <person name="Emerson J.B."/>
            <person name="Anantharaman K."/>
            <person name="Thomas B.C."/>
            <person name="Malmstrom R."/>
            <person name="Stieglmeier M."/>
            <person name="Klingl A."/>
            <person name="Woyke T."/>
            <person name="Ryan C.M."/>
            <person name="Banfield J.F."/>
        </authorList>
    </citation>
    <scope>NUCLEOTIDE SEQUENCE [LARGE SCALE GENOMIC DNA]</scope>
</reference>
<protein>
    <recommendedName>
        <fullName evidence="2">Phosphatidic acid phosphatase type 2/haloperoxidase domain-containing protein</fullName>
    </recommendedName>
</protein>
<keyword evidence="1" id="KW-0812">Transmembrane</keyword>
<dbReference type="AlphaFoldDB" id="A0A2M7W290"/>
<evidence type="ECO:0000313" key="3">
    <source>
        <dbReference type="EMBL" id="PJA14193.1"/>
    </source>
</evidence>
<dbReference type="Pfam" id="PF01569">
    <property type="entry name" value="PAP2"/>
    <property type="match status" value="1"/>
</dbReference>
<feature type="transmembrane region" description="Helical" evidence="1">
    <location>
        <begin position="60"/>
        <end position="79"/>
    </location>
</feature>
<dbReference type="EMBL" id="PFQB01000060">
    <property type="protein sequence ID" value="PJA14193.1"/>
    <property type="molecule type" value="Genomic_DNA"/>
</dbReference>
<dbReference type="Proteomes" id="UP000228952">
    <property type="component" value="Unassembled WGS sequence"/>
</dbReference>
<dbReference type="PANTHER" id="PTHR14969">
    <property type="entry name" value="SPHINGOSINE-1-PHOSPHATE PHOSPHOHYDROLASE"/>
    <property type="match status" value="1"/>
</dbReference>
<dbReference type="CDD" id="cd01610">
    <property type="entry name" value="PAP2_like"/>
    <property type="match status" value="1"/>
</dbReference>
<comment type="caution">
    <text evidence="3">The sequence shown here is derived from an EMBL/GenBank/DDBJ whole genome shotgun (WGS) entry which is preliminary data.</text>
</comment>
<evidence type="ECO:0000256" key="1">
    <source>
        <dbReference type="SAM" id="Phobius"/>
    </source>
</evidence>
<sequence length="197" mass="22161">MRNQQKREESEKTFVPLVPPNLLENIEKFYEKLHALDVKYTAAIFTTVQKYTVLRITSKVFGKFSDGPALPIFFLLYWYKGNTAPWSFALYTCLWVCFHEFGIKNFFHRHRPSTAGGQKGFSFPSSHSFASGLILSICLYFLLPWSGLLIALAITNVINRIALGVHYLADVTAGFTIGILAGLGWPLILGIVRVALP</sequence>
<keyword evidence="1" id="KW-0472">Membrane</keyword>
<feature type="transmembrane region" description="Helical" evidence="1">
    <location>
        <begin position="128"/>
        <end position="154"/>
    </location>
</feature>
<dbReference type="InterPro" id="IPR036938">
    <property type="entry name" value="PAP2/HPO_sf"/>
</dbReference>
<dbReference type="SUPFAM" id="SSF48317">
    <property type="entry name" value="Acid phosphatase/Vanadium-dependent haloperoxidase"/>
    <property type="match status" value="1"/>
</dbReference>
<dbReference type="SMART" id="SM00014">
    <property type="entry name" value="acidPPc"/>
    <property type="match status" value="1"/>
</dbReference>
<organism evidence="3 4">
    <name type="scientific">Candidatus Dojkabacteria bacterium CG_4_10_14_0_2_um_filter_Dojkabacteria_WS6_41_15</name>
    <dbReference type="NCBI Taxonomy" id="2014249"/>
    <lineage>
        <taxon>Bacteria</taxon>
        <taxon>Candidatus Dojkabacteria</taxon>
    </lineage>
</organism>
<accession>A0A2M7W290</accession>
<gene>
    <name evidence="3" type="ORF">COX64_02390</name>
</gene>
<proteinExistence type="predicted"/>
<keyword evidence="1" id="KW-1133">Transmembrane helix</keyword>
<dbReference type="InterPro" id="IPR000326">
    <property type="entry name" value="PAP2/HPO"/>
</dbReference>